<dbReference type="RefSeq" id="XP_012650891.1">
    <property type="nucleotide sequence ID" value="XM_012795437.1"/>
</dbReference>
<keyword evidence="1" id="KW-0812">Transmembrane</keyword>
<organism evidence="1 2">
    <name type="scientific">Tetrahymena thermophila (strain SB210)</name>
    <dbReference type="NCBI Taxonomy" id="312017"/>
    <lineage>
        <taxon>Eukaryota</taxon>
        <taxon>Sar</taxon>
        <taxon>Alveolata</taxon>
        <taxon>Ciliophora</taxon>
        <taxon>Intramacronucleata</taxon>
        <taxon>Oligohymenophorea</taxon>
        <taxon>Hymenostomatida</taxon>
        <taxon>Tetrahymenina</taxon>
        <taxon>Tetrahymenidae</taxon>
        <taxon>Tetrahymena</taxon>
    </lineage>
</organism>
<reference evidence="2" key="1">
    <citation type="journal article" date="2006" name="PLoS Biol.">
        <title>Macronuclear genome sequence of the ciliate Tetrahymena thermophila, a model eukaryote.</title>
        <authorList>
            <person name="Eisen J.A."/>
            <person name="Coyne R.S."/>
            <person name="Wu M."/>
            <person name="Wu D."/>
            <person name="Thiagarajan M."/>
            <person name="Wortman J.R."/>
            <person name="Badger J.H."/>
            <person name="Ren Q."/>
            <person name="Amedeo P."/>
            <person name="Jones K.M."/>
            <person name="Tallon L.J."/>
            <person name="Delcher A.L."/>
            <person name="Salzberg S.L."/>
            <person name="Silva J.C."/>
            <person name="Haas B.J."/>
            <person name="Majoros W.H."/>
            <person name="Farzad M."/>
            <person name="Carlton J.M."/>
            <person name="Smith R.K. Jr."/>
            <person name="Garg J."/>
            <person name="Pearlman R.E."/>
            <person name="Karrer K.M."/>
            <person name="Sun L."/>
            <person name="Manning G."/>
            <person name="Elde N.C."/>
            <person name="Turkewitz A.P."/>
            <person name="Asai D.J."/>
            <person name="Wilkes D.E."/>
            <person name="Wang Y."/>
            <person name="Cai H."/>
            <person name="Collins K."/>
            <person name="Stewart B.A."/>
            <person name="Lee S.R."/>
            <person name="Wilamowska K."/>
            <person name="Weinberg Z."/>
            <person name="Ruzzo W.L."/>
            <person name="Wloga D."/>
            <person name="Gaertig J."/>
            <person name="Frankel J."/>
            <person name="Tsao C.-C."/>
            <person name="Gorovsky M.A."/>
            <person name="Keeling P.J."/>
            <person name="Waller R.F."/>
            <person name="Patron N.J."/>
            <person name="Cherry J.M."/>
            <person name="Stover N.A."/>
            <person name="Krieger C.J."/>
            <person name="del Toro C."/>
            <person name="Ryder H.F."/>
            <person name="Williamson S.C."/>
            <person name="Barbeau R.A."/>
            <person name="Hamilton E.P."/>
            <person name="Orias E."/>
        </authorList>
    </citation>
    <scope>NUCLEOTIDE SEQUENCE [LARGE SCALE GENOMIC DNA]</scope>
    <source>
        <strain evidence="2">SB210</strain>
    </source>
</reference>
<dbReference type="KEGG" id="tet:TTHERM_000414181"/>
<keyword evidence="1" id="KW-0472">Membrane</keyword>
<dbReference type="AlphaFoldDB" id="W7XB48"/>
<gene>
    <name evidence="1" type="ORF">TTHERM_000414181</name>
</gene>
<dbReference type="EMBL" id="GG662856">
    <property type="protein sequence ID" value="EWS76605.1"/>
    <property type="molecule type" value="Genomic_DNA"/>
</dbReference>
<dbReference type="GeneID" id="24438821"/>
<evidence type="ECO:0000313" key="1">
    <source>
        <dbReference type="EMBL" id="EWS76605.1"/>
    </source>
</evidence>
<proteinExistence type="predicted"/>
<accession>W7XB48</accession>
<dbReference type="Proteomes" id="UP000009168">
    <property type="component" value="Unassembled WGS sequence"/>
</dbReference>
<sequence>MKLDSSILNISHFYSEQNAKSNKISSQKILSLKSNKELVYKLQVTIKLLNQIYQTDIQLIKLVSFQTKDSIRSYTKITVSYLTTSKVFIYGTNYVILIFELFQLNLSYKASQYIISGQVKAWTNY</sequence>
<keyword evidence="2" id="KW-1185">Reference proteome</keyword>
<protein>
    <submittedName>
        <fullName evidence="1">Transmembrane protein, putative</fullName>
    </submittedName>
</protein>
<name>W7XB48_TETTS</name>
<evidence type="ECO:0000313" key="2">
    <source>
        <dbReference type="Proteomes" id="UP000009168"/>
    </source>
</evidence>
<dbReference type="InParanoid" id="W7XB48"/>